<evidence type="ECO:0000256" key="9">
    <source>
        <dbReference type="ARBA" id="ARBA00023143"/>
    </source>
</evidence>
<dbReference type="GO" id="GO:0005886">
    <property type="term" value="C:plasma membrane"/>
    <property type="evidence" value="ECO:0007669"/>
    <property type="project" value="UniProtKB-SubCell"/>
</dbReference>
<dbReference type="NCBIfam" id="TIGR01397">
    <property type="entry name" value="fliM_switch"/>
    <property type="match status" value="1"/>
</dbReference>
<dbReference type="PIRSF" id="PIRSF002888">
    <property type="entry name" value="FliM"/>
    <property type="match status" value="1"/>
</dbReference>
<keyword evidence="8" id="KW-0472">Membrane</keyword>
<organism evidence="12 13">
    <name type="scientific">Effusibacillus lacus</name>
    <dbReference type="NCBI Taxonomy" id="1348429"/>
    <lineage>
        <taxon>Bacteria</taxon>
        <taxon>Bacillati</taxon>
        <taxon>Bacillota</taxon>
        <taxon>Bacilli</taxon>
        <taxon>Bacillales</taxon>
        <taxon>Alicyclobacillaceae</taxon>
        <taxon>Effusibacillus</taxon>
    </lineage>
</organism>
<dbReference type="InterPro" id="IPR001543">
    <property type="entry name" value="FliN-like_C"/>
</dbReference>
<dbReference type="Pfam" id="PF02154">
    <property type="entry name" value="FliM"/>
    <property type="match status" value="1"/>
</dbReference>
<dbReference type="SUPFAM" id="SSF101801">
    <property type="entry name" value="Surface presentation of antigens (SPOA)"/>
    <property type="match status" value="1"/>
</dbReference>
<keyword evidence="7" id="KW-0283">Flagellar rotation</keyword>
<dbReference type="CDD" id="cd17908">
    <property type="entry name" value="FliM"/>
    <property type="match status" value="1"/>
</dbReference>
<dbReference type="GO" id="GO:0071978">
    <property type="term" value="P:bacterial-type flagellum-dependent swarming motility"/>
    <property type="evidence" value="ECO:0007669"/>
    <property type="project" value="TreeGrafter"/>
</dbReference>
<dbReference type="Gene3D" id="2.30.330.10">
    <property type="entry name" value="SpoA-like"/>
    <property type="match status" value="1"/>
</dbReference>
<dbReference type="InterPro" id="IPR028976">
    <property type="entry name" value="CheC-like_sf"/>
</dbReference>
<dbReference type="Gene3D" id="3.40.1550.10">
    <property type="entry name" value="CheC-like"/>
    <property type="match status" value="1"/>
</dbReference>
<evidence type="ECO:0000256" key="10">
    <source>
        <dbReference type="NCBIfam" id="TIGR01397"/>
    </source>
</evidence>
<evidence type="ECO:0000256" key="1">
    <source>
        <dbReference type="ARBA" id="ARBA00004117"/>
    </source>
</evidence>
<evidence type="ECO:0000256" key="8">
    <source>
        <dbReference type="ARBA" id="ARBA00023136"/>
    </source>
</evidence>
<accession>A0A292YP37</accession>
<keyword evidence="12" id="KW-0969">Cilium</keyword>
<keyword evidence="13" id="KW-1185">Reference proteome</keyword>
<dbReference type="InterPro" id="IPR001689">
    <property type="entry name" value="Flag_FliM"/>
</dbReference>
<dbReference type="PRINTS" id="PR00955">
    <property type="entry name" value="FLGMOTORFLIM"/>
</dbReference>
<keyword evidence="12" id="KW-0282">Flagellum</keyword>
<evidence type="ECO:0000313" key="13">
    <source>
        <dbReference type="Proteomes" id="UP000217785"/>
    </source>
</evidence>
<dbReference type="PANTHER" id="PTHR30034:SF6">
    <property type="entry name" value="YOP PROTEINS TRANSLOCATION PROTEIN Q"/>
    <property type="match status" value="1"/>
</dbReference>
<name>A0A292YP37_9BACL</name>
<keyword evidence="12" id="KW-0966">Cell projection</keyword>
<dbReference type="AlphaFoldDB" id="A0A292YP37"/>
<dbReference type="SUPFAM" id="SSF103039">
    <property type="entry name" value="CheC-like"/>
    <property type="match status" value="1"/>
</dbReference>
<evidence type="ECO:0000256" key="7">
    <source>
        <dbReference type="ARBA" id="ARBA00022779"/>
    </source>
</evidence>
<dbReference type="PANTHER" id="PTHR30034">
    <property type="entry name" value="FLAGELLAR MOTOR SWITCH PROTEIN FLIM"/>
    <property type="match status" value="1"/>
</dbReference>
<evidence type="ECO:0000256" key="4">
    <source>
        <dbReference type="ARBA" id="ARBA00021898"/>
    </source>
</evidence>
<dbReference type="Proteomes" id="UP000217785">
    <property type="component" value="Unassembled WGS sequence"/>
</dbReference>
<comment type="caution">
    <text evidence="12">The sequence shown here is derived from an EMBL/GenBank/DDBJ whole genome shotgun (WGS) entry which is preliminary data.</text>
</comment>
<comment type="similarity">
    <text evidence="3">Belongs to the FliM family.</text>
</comment>
<sequence length="332" mass="37548">MAEVLSQREIDALLSALSSGELSAEEIRKEETERKVRSYDFKRAMRFSKDQIRSLTRIFENFSRLLTTYFSAQLRTYVDIKVLSVEQLPYEEFISSIPKTTILNVFGIHPLDGKFVMEINPNIAYAMLDRLLGGQGIGQDEVRNLTEIETTVMVRMFGRSLDYFRDAWKGVADLIPELDMLEVNPQFMQLASPNETVAVVSLSSKIGETSGMINICMPHVVLEPVMPKLSAHYWMHMKKPRENSADLEALQYSLRRALLPVSAELGTSTITIGEFLQLTVGDVIKLDQDIKQKVQIKVGNKPKYRGQPGVSRGRIAVQVTEVLEEGVTEDDR</sequence>
<dbReference type="GO" id="GO:0003774">
    <property type="term" value="F:cytoskeletal motor activity"/>
    <property type="evidence" value="ECO:0007669"/>
    <property type="project" value="InterPro"/>
</dbReference>
<dbReference type="InterPro" id="IPR036429">
    <property type="entry name" value="SpoA-like_sf"/>
</dbReference>
<dbReference type="RefSeq" id="WP_096182260.1">
    <property type="nucleotide sequence ID" value="NZ_BDUF01000059.1"/>
</dbReference>
<dbReference type="GO" id="GO:0050918">
    <property type="term" value="P:positive chemotaxis"/>
    <property type="evidence" value="ECO:0007669"/>
    <property type="project" value="TreeGrafter"/>
</dbReference>
<reference evidence="13" key="1">
    <citation type="submission" date="2017-07" db="EMBL/GenBank/DDBJ databases">
        <title>Draft genome sequence of Effusibacillus lacus strain skLN1.</title>
        <authorList>
            <person name="Watanabe M."/>
            <person name="Kojima H."/>
            <person name="Fukui M."/>
        </authorList>
    </citation>
    <scope>NUCLEOTIDE SEQUENCE [LARGE SCALE GENOMIC DNA]</scope>
    <source>
        <strain evidence="13">skLN1</strain>
    </source>
</reference>
<evidence type="ECO:0000256" key="5">
    <source>
        <dbReference type="ARBA" id="ARBA00022475"/>
    </source>
</evidence>
<keyword evidence="5" id="KW-1003">Cell membrane</keyword>
<protein>
    <recommendedName>
        <fullName evidence="4 10">Flagellar motor switch protein FliM</fullName>
    </recommendedName>
</protein>
<gene>
    <name evidence="12" type="ORF">EFBL_2160</name>
</gene>
<proteinExistence type="inferred from homology"/>
<keyword evidence="9" id="KW-0975">Bacterial flagellum</keyword>
<dbReference type="GO" id="GO:0009425">
    <property type="term" value="C:bacterial-type flagellum basal body"/>
    <property type="evidence" value="ECO:0007669"/>
    <property type="project" value="UniProtKB-SubCell"/>
</dbReference>
<comment type="subcellular location">
    <subcellularLocation>
        <location evidence="1">Bacterial flagellum basal body</location>
    </subcellularLocation>
    <subcellularLocation>
        <location evidence="2">Cell membrane</location>
        <topology evidence="2">Peripheral membrane protein</topology>
    </subcellularLocation>
</comment>
<dbReference type="OrthoDB" id="9806941at2"/>
<evidence type="ECO:0000256" key="6">
    <source>
        <dbReference type="ARBA" id="ARBA00022500"/>
    </source>
</evidence>
<feature type="domain" description="Flagellar motor switch protein FliN-like C-terminal" evidence="11">
    <location>
        <begin position="254"/>
        <end position="323"/>
    </location>
</feature>
<dbReference type="EMBL" id="BDUF01000059">
    <property type="protein sequence ID" value="GAX90533.1"/>
    <property type="molecule type" value="Genomic_DNA"/>
</dbReference>
<keyword evidence="6" id="KW-0145">Chemotaxis</keyword>
<evidence type="ECO:0000259" key="11">
    <source>
        <dbReference type="Pfam" id="PF01052"/>
    </source>
</evidence>
<evidence type="ECO:0000256" key="3">
    <source>
        <dbReference type="ARBA" id="ARBA00011049"/>
    </source>
</evidence>
<evidence type="ECO:0000256" key="2">
    <source>
        <dbReference type="ARBA" id="ARBA00004202"/>
    </source>
</evidence>
<evidence type="ECO:0000313" key="12">
    <source>
        <dbReference type="EMBL" id="GAX90533.1"/>
    </source>
</evidence>
<dbReference type="Pfam" id="PF01052">
    <property type="entry name" value="FliMN_C"/>
    <property type="match status" value="1"/>
</dbReference>